<dbReference type="AlphaFoldDB" id="A0A017TGG8"/>
<keyword evidence="3" id="KW-1185">Reference proteome</keyword>
<feature type="region of interest" description="Disordered" evidence="1">
    <location>
        <begin position="33"/>
        <end position="88"/>
    </location>
</feature>
<dbReference type="Proteomes" id="UP000019678">
    <property type="component" value="Unassembled WGS sequence"/>
</dbReference>
<protein>
    <submittedName>
        <fullName evidence="2">Large repetitive protein</fullName>
    </submittedName>
</protein>
<dbReference type="OrthoDB" id="5506812at2"/>
<reference evidence="2 3" key="1">
    <citation type="submission" date="2013-05" db="EMBL/GenBank/DDBJ databases">
        <title>Genome assembly of Chondromyces apiculatus DSM 436.</title>
        <authorList>
            <person name="Sharma G."/>
            <person name="Khatri I."/>
            <person name="Kaur C."/>
            <person name="Mayilraj S."/>
            <person name="Subramanian S."/>
        </authorList>
    </citation>
    <scope>NUCLEOTIDE SEQUENCE [LARGE SCALE GENOMIC DNA]</scope>
    <source>
        <strain evidence="2 3">DSM 436</strain>
    </source>
</reference>
<sequence>MLPSVRDTHAAYLAGVLGVAALCAGVLVAPACSGDDPSEEPSGSTSTGAPGVGGAGGSAPGSGGDSPGIGGGLQPGTGGQGGGESCFDTLPTPVGAEAVLAPGVEGLYTAYDLGPVPGVPQARLGGCVIRHDDPNTLLIAAGSETADGAIYSIGVTRGPCGHITGFAGTATLVATTPYVDANLVYGPNDVLFYTAYPVNQISQLLPGASAPAVTTSGYAIGITQGGSVSGFGFVPPELDAAGAPRAITWSNGDWYRMTMSAAGEVFTLANATRQVTLPNGPGGFAYIPAGSPGFSAPGLIVAEWSTNTVGTYDVDAQGDPLPDTRKDFFTTFPRPWGAYFEPATGDFLFLTWGAATDRVYIVQGFAPPPPPPPPPQ</sequence>
<name>A0A017TGG8_9BACT</name>
<accession>A0A017TGG8</accession>
<evidence type="ECO:0000313" key="2">
    <source>
        <dbReference type="EMBL" id="EYF07686.1"/>
    </source>
</evidence>
<evidence type="ECO:0000256" key="1">
    <source>
        <dbReference type="SAM" id="MobiDB-lite"/>
    </source>
</evidence>
<dbReference type="eggNOG" id="ENOG5032QTC">
    <property type="taxonomic scope" value="Bacteria"/>
</dbReference>
<feature type="compositionally biased region" description="Gly residues" evidence="1">
    <location>
        <begin position="50"/>
        <end position="84"/>
    </location>
</feature>
<dbReference type="STRING" id="1192034.CAP_8187"/>
<dbReference type="EMBL" id="ASRX01000008">
    <property type="protein sequence ID" value="EYF07686.1"/>
    <property type="molecule type" value="Genomic_DNA"/>
</dbReference>
<evidence type="ECO:0000313" key="3">
    <source>
        <dbReference type="Proteomes" id="UP000019678"/>
    </source>
</evidence>
<comment type="caution">
    <text evidence="2">The sequence shown here is derived from an EMBL/GenBank/DDBJ whole genome shotgun (WGS) entry which is preliminary data.</text>
</comment>
<gene>
    <name evidence="2" type="ORF">CAP_8187</name>
</gene>
<organism evidence="2 3">
    <name type="scientific">Chondromyces apiculatus DSM 436</name>
    <dbReference type="NCBI Taxonomy" id="1192034"/>
    <lineage>
        <taxon>Bacteria</taxon>
        <taxon>Pseudomonadati</taxon>
        <taxon>Myxococcota</taxon>
        <taxon>Polyangia</taxon>
        <taxon>Polyangiales</taxon>
        <taxon>Polyangiaceae</taxon>
        <taxon>Chondromyces</taxon>
    </lineage>
</organism>
<proteinExistence type="predicted"/>
<dbReference type="RefSeq" id="WP_044237223.1">
    <property type="nucleotide sequence ID" value="NZ_ASRX01000008.1"/>
</dbReference>